<feature type="chain" id="PRO_5046772713" description="Porin domain-containing protein" evidence="11">
    <location>
        <begin position="22"/>
        <end position="373"/>
    </location>
</feature>
<sequence length="373" mass="40092">MKIRRVVPVVAVLLFSRFSYAQSGVTLYGIVDEGLMYVTNEGGHQNLKMVSGTTQNDRWGLRIVEDLGSGLSTVATLENGFDITSGALGQGGREFGRQAWVGLSDKQWGTFTAGRQYDAMWDMLAIFSAAVNENTIAANIGDNDNVFGSFRYSNSVKYVSPTIAGIHGEALYAFSNEAGQFSVNRAVSAGASYANGPVSLGISYLDISQPGLTNSSGAVTNDYAGAPFQLFHTSPLHPAVGVDTQREFGIGGAYTLDKFRLSGLVTNVKYTYLDRTSLRLTNFELGASYSIFPSLVLAGGYTYTTGRYGDGFSGSPKWNMVHASLDYFLSKRTDVSLFVIAQKSSGGPADVYLTTPSDSGRQAVVSISIRHKF</sequence>
<dbReference type="Gene3D" id="2.40.160.10">
    <property type="entry name" value="Porin"/>
    <property type="match status" value="1"/>
</dbReference>
<gene>
    <name evidence="13" type="ORF">R69658_07502</name>
</gene>
<feature type="domain" description="Porin" evidence="12">
    <location>
        <begin position="10"/>
        <end position="339"/>
    </location>
</feature>
<evidence type="ECO:0000256" key="2">
    <source>
        <dbReference type="ARBA" id="ARBA00011233"/>
    </source>
</evidence>
<evidence type="ECO:0000256" key="3">
    <source>
        <dbReference type="ARBA" id="ARBA00022448"/>
    </source>
</evidence>
<dbReference type="Pfam" id="PF13609">
    <property type="entry name" value="Porin_4"/>
    <property type="match status" value="1"/>
</dbReference>
<organism evidence="13 14">
    <name type="scientific">Paraburkholderia aspalathi</name>
    <dbReference type="NCBI Taxonomy" id="1324617"/>
    <lineage>
        <taxon>Bacteria</taxon>
        <taxon>Pseudomonadati</taxon>
        <taxon>Pseudomonadota</taxon>
        <taxon>Betaproteobacteria</taxon>
        <taxon>Burkholderiales</taxon>
        <taxon>Burkholderiaceae</taxon>
        <taxon>Paraburkholderia</taxon>
    </lineage>
</organism>
<keyword evidence="10" id="KW-0998">Cell outer membrane</keyword>
<keyword evidence="8" id="KW-0626">Porin</keyword>
<evidence type="ECO:0000256" key="9">
    <source>
        <dbReference type="ARBA" id="ARBA00023136"/>
    </source>
</evidence>
<keyword evidence="4" id="KW-1134">Transmembrane beta strand</keyword>
<evidence type="ECO:0000256" key="10">
    <source>
        <dbReference type="ARBA" id="ARBA00023237"/>
    </source>
</evidence>
<name>A0ABN7NE21_9BURK</name>
<dbReference type="PANTHER" id="PTHR34501">
    <property type="entry name" value="PROTEIN YDDL-RELATED"/>
    <property type="match status" value="1"/>
</dbReference>
<evidence type="ECO:0000313" key="13">
    <source>
        <dbReference type="EMBL" id="CAE6858427.1"/>
    </source>
</evidence>
<keyword evidence="6 11" id="KW-0732">Signal</keyword>
<comment type="subcellular location">
    <subcellularLocation>
        <location evidence="1">Cell outer membrane</location>
        <topology evidence="1">Multi-pass membrane protein</topology>
    </subcellularLocation>
</comment>
<evidence type="ECO:0000256" key="8">
    <source>
        <dbReference type="ARBA" id="ARBA00023114"/>
    </source>
</evidence>
<comment type="caution">
    <text evidence="13">The sequence shown here is derived from an EMBL/GenBank/DDBJ whole genome shotgun (WGS) entry which is preliminary data.</text>
</comment>
<feature type="signal peptide" evidence="11">
    <location>
        <begin position="1"/>
        <end position="21"/>
    </location>
</feature>
<dbReference type="PANTHER" id="PTHR34501:SF9">
    <property type="entry name" value="MAJOR OUTER MEMBRANE PROTEIN P.IA"/>
    <property type="match status" value="1"/>
</dbReference>
<evidence type="ECO:0000313" key="14">
    <source>
        <dbReference type="Proteomes" id="UP000674425"/>
    </source>
</evidence>
<keyword evidence="9" id="KW-0472">Membrane</keyword>
<keyword evidence="14" id="KW-1185">Reference proteome</keyword>
<evidence type="ECO:0000256" key="4">
    <source>
        <dbReference type="ARBA" id="ARBA00022452"/>
    </source>
</evidence>
<dbReference type="Proteomes" id="UP000674425">
    <property type="component" value="Unassembled WGS sequence"/>
</dbReference>
<dbReference type="InterPro" id="IPR033900">
    <property type="entry name" value="Gram_neg_porin_domain"/>
</dbReference>
<keyword evidence="5" id="KW-0812">Transmembrane</keyword>
<dbReference type="SUPFAM" id="SSF56935">
    <property type="entry name" value="Porins"/>
    <property type="match status" value="1"/>
</dbReference>
<comment type="subunit">
    <text evidence="2">Homotrimer.</text>
</comment>
<evidence type="ECO:0000256" key="1">
    <source>
        <dbReference type="ARBA" id="ARBA00004571"/>
    </source>
</evidence>
<reference evidence="13 14" key="1">
    <citation type="submission" date="2021-02" db="EMBL/GenBank/DDBJ databases">
        <authorList>
            <person name="Vanwijnsberghe S."/>
        </authorList>
    </citation>
    <scope>NUCLEOTIDE SEQUENCE [LARGE SCALE GENOMIC DNA]</scope>
    <source>
        <strain evidence="13 14">R-69658</strain>
    </source>
</reference>
<keyword evidence="3" id="KW-0813">Transport</keyword>
<keyword evidence="7" id="KW-0406">Ion transport</keyword>
<dbReference type="CDD" id="cd00342">
    <property type="entry name" value="gram_neg_porins"/>
    <property type="match status" value="1"/>
</dbReference>
<evidence type="ECO:0000256" key="5">
    <source>
        <dbReference type="ARBA" id="ARBA00022692"/>
    </source>
</evidence>
<evidence type="ECO:0000259" key="12">
    <source>
        <dbReference type="Pfam" id="PF13609"/>
    </source>
</evidence>
<protein>
    <recommendedName>
        <fullName evidence="12">Porin domain-containing protein</fullName>
    </recommendedName>
</protein>
<dbReference type="InterPro" id="IPR050298">
    <property type="entry name" value="Gram-neg_bact_OMP"/>
</dbReference>
<dbReference type="RefSeq" id="WP_234487150.1">
    <property type="nucleotide sequence ID" value="NZ_JAAGEP010000149.1"/>
</dbReference>
<accession>A0ABN7NE21</accession>
<dbReference type="EMBL" id="CAJNAU010000148">
    <property type="protein sequence ID" value="CAE6858427.1"/>
    <property type="molecule type" value="Genomic_DNA"/>
</dbReference>
<evidence type="ECO:0000256" key="6">
    <source>
        <dbReference type="ARBA" id="ARBA00022729"/>
    </source>
</evidence>
<evidence type="ECO:0000256" key="11">
    <source>
        <dbReference type="SAM" id="SignalP"/>
    </source>
</evidence>
<evidence type="ECO:0000256" key="7">
    <source>
        <dbReference type="ARBA" id="ARBA00023065"/>
    </source>
</evidence>
<dbReference type="InterPro" id="IPR023614">
    <property type="entry name" value="Porin_dom_sf"/>
</dbReference>
<proteinExistence type="predicted"/>